<dbReference type="AlphaFoldDB" id="A0A832GNX1"/>
<dbReference type="GO" id="GO:0015920">
    <property type="term" value="P:lipopolysaccharide transport"/>
    <property type="evidence" value="ECO:0007669"/>
    <property type="project" value="TreeGrafter"/>
</dbReference>
<feature type="transmembrane region" description="Helical" evidence="6">
    <location>
        <begin position="64"/>
        <end position="81"/>
    </location>
</feature>
<accession>A0A832GNX1</accession>
<comment type="subcellular location">
    <subcellularLocation>
        <location evidence="1">Cell membrane</location>
        <topology evidence="1">Multi-pass membrane protein</topology>
    </subcellularLocation>
</comment>
<dbReference type="EMBL" id="DSZU01000064">
    <property type="protein sequence ID" value="HGV55191.1"/>
    <property type="molecule type" value="Genomic_DNA"/>
</dbReference>
<comment type="caution">
    <text evidence="7">The sequence shown here is derived from an EMBL/GenBank/DDBJ whole genome shotgun (WGS) entry which is preliminary data.</text>
</comment>
<gene>
    <name evidence="7" type="ORF">ENT73_03795</name>
</gene>
<feature type="transmembrane region" description="Helical" evidence="6">
    <location>
        <begin position="12"/>
        <end position="30"/>
    </location>
</feature>
<feature type="transmembrane region" description="Helical" evidence="6">
    <location>
        <begin position="327"/>
        <end position="346"/>
    </location>
</feature>
<evidence type="ECO:0000256" key="3">
    <source>
        <dbReference type="ARBA" id="ARBA00022692"/>
    </source>
</evidence>
<reference evidence="7" key="1">
    <citation type="journal article" date="2020" name="mSystems">
        <title>Genome- and Community-Level Interaction Insights into Carbon Utilization and Element Cycling Functions of Hydrothermarchaeota in Hydrothermal Sediment.</title>
        <authorList>
            <person name="Zhou Z."/>
            <person name="Liu Y."/>
            <person name="Xu W."/>
            <person name="Pan J."/>
            <person name="Luo Z.H."/>
            <person name="Li M."/>
        </authorList>
    </citation>
    <scope>NUCLEOTIDE SEQUENCE [LARGE SCALE GENOMIC DNA]</scope>
    <source>
        <strain evidence="7">SpSt-605</strain>
    </source>
</reference>
<feature type="transmembrane region" description="Helical" evidence="6">
    <location>
        <begin position="304"/>
        <end position="321"/>
    </location>
</feature>
<dbReference type="PANTHER" id="PTHR33529">
    <property type="entry name" value="SLR0882 PROTEIN-RELATED"/>
    <property type="match status" value="1"/>
</dbReference>
<proteinExistence type="predicted"/>
<evidence type="ECO:0000256" key="4">
    <source>
        <dbReference type="ARBA" id="ARBA00022989"/>
    </source>
</evidence>
<dbReference type="PANTHER" id="PTHR33529:SF6">
    <property type="entry name" value="YJGP_YJGQ FAMILY PERMEASE"/>
    <property type="match status" value="1"/>
</dbReference>
<organism evidence="7">
    <name type="scientific">Caldimicrobium thiodismutans</name>
    <dbReference type="NCBI Taxonomy" id="1653476"/>
    <lineage>
        <taxon>Bacteria</taxon>
        <taxon>Pseudomonadati</taxon>
        <taxon>Thermodesulfobacteriota</taxon>
        <taxon>Thermodesulfobacteria</taxon>
        <taxon>Thermodesulfobacteriales</taxon>
        <taxon>Thermodesulfobacteriaceae</taxon>
        <taxon>Caldimicrobium</taxon>
    </lineage>
</organism>
<evidence type="ECO:0000256" key="5">
    <source>
        <dbReference type="ARBA" id="ARBA00023136"/>
    </source>
</evidence>
<evidence type="ECO:0000256" key="1">
    <source>
        <dbReference type="ARBA" id="ARBA00004651"/>
    </source>
</evidence>
<keyword evidence="4 6" id="KW-1133">Transmembrane helix</keyword>
<sequence>MKLSTYYLLKEFFKVFLLLLLVVLAFYLIIDFFEKVPAFLGAKKTFLNFFKYIFWKIQLNLSQIYPYVLALSLILFLLFLSRASELLALLSLGFKREEIFSILSKILLILSLIGALFLNILTPKAFFEAQKIWTTEIEEKKSLYLIFKGEIFFEGENFLLVARPMEPQGEYLSEVTLIYLEKKQPVKILWAKSALYNNKKWQLEEVICQEKSDDFKPRFFKSWQGDLPFKPKALVITEKPVKFLSIKELYLRLSFLKKVGRPLDEILGEFFNRVLYCLLGYLLGLPPLYLYLRYFSPHRHKISLFAALGSFFVLASLYLFLQTLATTHFYLSLVLLIPLFMINLGIHFKRSYFPLK</sequence>
<dbReference type="InterPro" id="IPR005495">
    <property type="entry name" value="LptG/LptF_permease"/>
</dbReference>
<keyword evidence="5 6" id="KW-0472">Membrane</keyword>
<feature type="transmembrane region" description="Helical" evidence="6">
    <location>
        <begin position="270"/>
        <end position="292"/>
    </location>
</feature>
<keyword evidence="2" id="KW-1003">Cell membrane</keyword>
<keyword evidence="3 6" id="KW-0812">Transmembrane</keyword>
<evidence type="ECO:0000256" key="6">
    <source>
        <dbReference type="SAM" id="Phobius"/>
    </source>
</evidence>
<evidence type="ECO:0000256" key="2">
    <source>
        <dbReference type="ARBA" id="ARBA00022475"/>
    </source>
</evidence>
<dbReference type="GO" id="GO:0043190">
    <property type="term" value="C:ATP-binding cassette (ABC) transporter complex"/>
    <property type="evidence" value="ECO:0007669"/>
    <property type="project" value="TreeGrafter"/>
</dbReference>
<name>A0A832GNX1_9BACT</name>
<feature type="transmembrane region" description="Helical" evidence="6">
    <location>
        <begin position="102"/>
        <end position="121"/>
    </location>
</feature>
<evidence type="ECO:0000313" key="7">
    <source>
        <dbReference type="EMBL" id="HGV55191.1"/>
    </source>
</evidence>
<protein>
    <submittedName>
        <fullName evidence="7">LptF/LptG family permease</fullName>
    </submittedName>
</protein>
<dbReference type="Pfam" id="PF03739">
    <property type="entry name" value="LptF_LptG"/>
    <property type="match status" value="1"/>
</dbReference>